<dbReference type="AlphaFoldDB" id="A0A1C3KPT1"/>
<dbReference type="VEuPathDB" id="PlasmoDB:PocGH01_06016500"/>
<dbReference type="EMBL" id="LT594510">
    <property type="protein sequence ID" value="SBT76067.1"/>
    <property type="molecule type" value="Genomic_DNA"/>
</dbReference>
<evidence type="ECO:0000259" key="1">
    <source>
        <dbReference type="PROSITE" id="PS50815"/>
    </source>
</evidence>
<sequence>METYLMEFIEAFTHLILYIMNIYSSDYFEKKRKFNTLVWHCANKQVEEYIQQALTPLKKHLIDKSLYKYRIILKNLKNQVLKIYTIEFEQLFQTKNMQLSYPAFEKFVWDFFTYVEMQMCEIYDIEKTFEISFDLLKDHEAIPLTNEPAKDDWELVSNDDLEMFEKKILKSMYVSDDNQSSSICQIYVENRRTPSKSCLV</sequence>
<proteinExistence type="predicted"/>
<gene>
    <name evidence="2" type="primary">PowCR01_060011500</name>
    <name evidence="2" type="ORF">POWCR01_060011500</name>
</gene>
<dbReference type="SUPFAM" id="SSF56019">
    <property type="entry name" value="The spindle assembly checkpoint protein mad2"/>
    <property type="match status" value="1"/>
</dbReference>
<dbReference type="GO" id="GO:0016035">
    <property type="term" value="C:zeta DNA polymerase complex"/>
    <property type="evidence" value="ECO:0007669"/>
    <property type="project" value="TreeGrafter"/>
</dbReference>
<dbReference type="PROSITE" id="PS50815">
    <property type="entry name" value="HORMA"/>
    <property type="match status" value="1"/>
</dbReference>
<dbReference type="InterPro" id="IPR045091">
    <property type="entry name" value="Mad2-like"/>
</dbReference>
<dbReference type="OrthoDB" id="21254at2759"/>
<dbReference type="PANTHER" id="PTHR11842:SF10">
    <property type="entry name" value="MITOTIC SPINDLE ASSEMBLY CHECKPOINT PROTEIN MAD2B"/>
    <property type="match status" value="1"/>
</dbReference>
<evidence type="ECO:0000313" key="3">
    <source>
        <dbReference type="Proteomes" id="UP000243200"/>
    </source>
</evidence>
<accession>A0A1C3KPT1</accession>
<protein>
    <submittedName>
        <fullName evidence="2">HORMA domain protein, putative</fullName>
    </submittedName>
</protein>
<dbReference type="PANTHER" id="PTHR11842">
    <property type="entry name" value="MITOTIC SPINDLE ASSEMBLY CHECKPOINT PROTEIN MAD2"/>
    <property type="match status" value="1"/>
</dbReference>
<dbReference type="InterPro" id="IPR003511">
    <property type="entry name" value="HORMA_dom"/>
</dbReference>
<dbReference type="Gene3D" id="3.30.900.10">
    <property type="entry name" value="HORMA domain"/>
    <property type="match status" value="1"/>
</dbReference>
<dbReference type="VEuPathDB" id="PlasmoDB:POWCR01_060011500"/>
<reference evidence="2 3" key="1">
    <citation type="submission" date="2016-06" db="EMBL/GenBank/DDBJ databases">
        <authorList>
            <consortium name="Pathogen Informatics"/>
        </authorList>
    </citation>
    <scope>NUCLEOTIDE SEQUENCE [LARGE SCALE GENOMIC DNA]</scope>
    <source>
        <strain evidence="2">PowCR01</strain>
    </source>
</reference>
<evidence type="ECO:0000313" key="2">
    <source>
        <dbReference type="EMBL" id="SBT76067.1"/>
    </source>
</evidence>
<name>A0A1C3KPT1_PLAOA</name>
<dbReference type="InterPro" id="IPR036570">
    <property type="entry name" value="HORMA_dom_sf"/>
</dbReference>
<dbReference type="Proteomes" id="UP000243200">
    <property type="component" value="Chromosome 6"/>
</dbReference>
<organism evidence="2 3">
    <name type="scientific">Plasmodium ovale</name>
    <name type="common">malaria parasite P. ovale</name>
    <dbReference type="NCBI Taxonomy" id="36330"/>
    <lineage>
        <taxon>Eukaryota</taxon>
        <taxon>Sar</taxon>
        <taxon>Alveolata</taxon>
        <taxon>Apicomplexa</taxon>
        <taxon>Aconoidasida</taxon>
        <taxon>Haemosporida</taxon>
        <taxon>Plasmodiidae</taxon>
        <taxon>Plasmodium</taxon>
        <taxon>Plasmodium (Plasmodium)</taxon>
    </lineage>
</organism>
<feature type="domain" description="HORMA" evidence="1">
    <location>
        <begin position="1"/>
        <end position="200"/>
    </location>
</feature>